<feature type="transmembrane region" description="Helical" evidence="1">
    <location>
        <begin position="228"/>
        <end position="248"/>
    </location>
</feature>
<sequence length="555" mass="63023">MGRIAKFLGNPGARPDVSHRAPIVGHVQNDDEFGDSKDYQNDAMVRVISNSDESTDEELCKVDLTANGAIFTSRGFTGLRKGFTDKSLDFLVRVAGSQVVFIIIWIIVIIWMVIGIVYGAPFNWQVVMQDGQSIQSYVWDTLLMRQQLMSTHEQILICGRLRSRLASFKNYLTRSSPNEGKKEECAVQANEVDSLENYIDPSVVAGELPVENWYDRLSNLASKCMGSVSAMLIFWIGIFVWIGCGAIPKDAGNTPPYTGETSGSNPRLKKFSDTWQMYINTAVAVSILICSTFLQNLRARHDDFIGKFLIGIFDMDEKIDYHIRKHFNDFETPHAIITVKSEKRSTGRKMIDWYADIIGTGVGVIIGVVVFAVWIGIGAPLKWNDNWWLIIGTYTGLVGFLDGFILREVYFRIITHEEQNYAEVVREDLELFQELGLECPEEFTAKAHEERDTLSYKISHFINKICSDQWSVLVSILIIIMLICISSGLRWSTTGQLIANTPTMIIEEFFLLVLLQAHNWADRQRRVEVTALYARRHILLAYVQKRFPEVLALEK</sequence>
<keyword evidence="1" id="KW-0812">Transmembrane</keyword>
<feature type="transmembrane region" description="Helical" evidence="1">
    <location>
        <begin position="387"/>
        <end position="406"/>
    </location>
</feature>
<feature type="transmembrane region" description="Helical" evidence="1">
    <location>
        <begin position="497"/>
        <end position="515"/>
    </location>
</feature>
<feature type="transmembrane region" description="Helical" evidence="1">
    <location>
        <begin position="99"/>
        <end position="120"/>
    </location>
</feature>
<keyword evidence="1" id="KW-0472">Membrane</keyword>
<organism evidence="2 3">
    <name type="scientific">Saccharomyces eubayanus</name>
    <name type="common">Yeast</name>
    <dbReference type="NCBI Taxonomy" id="1080349"/>
    <lineage>
        <taxon>Eukaryota</taxon>
        <taxon>Fungi</taxon>
        <taxon>Dikarya</taxon>
        <taxon>Ascomycota</taxon>
        <taxon>Saccharomycotina</taxon>
        <taxon>Saccharomycetes</taxon>
        <taxon>Saccharomycetales</taxon>
        <taxon>Saccharomycetaceae</taxon>
        <taxon>Saccharomyces</taxon>
    </lineage>
</organism>
<feature type="transmembrane region" description="Helical" evidence="1">
    <location>
        <begin position="353"/>
        <end position="375"/>
    </location>
</feature>
<gene>
    <name evidence="2" type="primary">U6500M04520</name>
    <name evidence="2" type="ORF">SEUBUCD650_0M04520</name>
</gene>
<dbReference type="EMBL" id="OX291503">
    <property type="protein sequence ID" value="CAI1659510.1"/>
    <property type="molecule type" value="Genomic_DNA"/>
</dbReference>
<dbReference type="InterPro" id="IPR007251">
    <property type="entry name" value="Iron_permease_Fet4"/>
</dbReference>
<name>A0ABN8VLB9_SACEU</name>
<proteinExistence type="predicted"/>
<reference evidence="2" key="1">
    <citation type="submission" date="2022-08" db="EMBL/GenBank/DDBJ databases">
        <authorList>
            <person name="Byrne P K."/>
        </authorList>
    </citation>
    <scope>NUCLEOTIDE SEQUENCE</scope>
    <source>
        <strain evidence="2">UCD650</strain>
    </source>
</reference>
<dbReference type="Pfam" id="PF04120">
    <property type="entry name" value="Iron_permease"/>
    <property type="match status" value="2"/>
</dbReference>
<evidence type="ECO:0000313" key="2">
    <source>
        <dbReference type="EMBL" id="CAI1659510.1"/>
    </source>
</evidence>
<protein>
    <submittedName>
        <fullName evidence="2">Uncharacterized protein</fullName>
    </submittedName>
</protein>
<keyword evidence="3" id="KW-1185">Reference proteome</keyword>
<accession>A0ABN8VLB9</accession>
<evidence type="ECO:0000256" key="1">
    <source>
        <dbReference type="SAM" id="Phobius"/>
    </source>
</evidence>
<keyword evidence="1" id="KW-1133">Transmembrane helix</keyword>
<feature type="transmembrane region" description="Helical" evidence="1">
    <location>
        <begin position="275"/>
        <end position="294"/>
    </location>
</feature>
<dbReference type="Proteomes" id="UP001152964">
    <property type="component" value="Chromosome 13"/>
</dbReference>
<feature type="transmembrane region" description="Helical" evidence="1">
    <location>
        <begin position="470"/>
        <end position="491"/>
    </location>
</feature>
<evidence type="ECO:0000313" key="3">
    <source>
        <dbReference type="Proteomes" id="UP001152964"/>
    </source>
</evidence>